<protein>
    <submittedName>
        <fullName evidence="1">Uncharacterized protein</fullName>
    </submittedName>
</protein>
<proteinExistence type="predicted"/>
<gene>
    <name evidence="1" type="ORF">DEO72_LG1g2687</name>
</gene>
<dbReference type="SUPFAM" id="SSF52047">
    <property type="entry name" value="RNI-like"/>
    <property type="match status" value="1"/>
</dbReference>
<evidence type="ECO:0000313" key="2">
    <source>
        <dbReference type="Proteomes" id="UP000501690"/>
    </source>
</evidence>
<dbReference type="AlphaFoldDB" id="A0A4D6KQW0"/>
<reference evidence="1 2" key="1">
    <citation type="submission" date="2019-04" db="EMBL/GenBank/DDBJ databases">
        <title>An improved genome assembly and genetic linkage map for asparagus bean, Vigna unguiculata ssp. sesquipedialis.</title>
        <authorList>
            <person name="Xia Q."/>
            <person name="Zhang R."/>
            <person name="Dong Y."/>
        </authorList>
    </citation>
    <scope>NUCLEOTIDE SEQUENCE [LARGE SCALE GENOMIC DNA]</scope>
    <source>
        <tissue evidence="1">Leaf</tissue>
    </source>
</reference>
<sequence length="272" mass="31096">MVEIGNLPALEFLSMRGIQWCWDAICKILKLASEVKHLFMKVEFTGNFEALQPFPESLWNKGDRFGAKMKGRLKLVGSRKLDDVSRTRAEFRKEGVRTISIDLPYLDECKLDFYGLRSCSLTLTSSKIVSLEVQGCSRIRVPESQHLRNLSIFNSAVYMVEIGNLPALEFLSMRGIQWCWDAICKILKLASEVKHLFMKVEFTGNFEALQPFPEVDFVDFFNSHPHLRKFDIHGAMFIALCQKNSLKHGDPGFLIPCLEEVVITMRSPLNAE</sequence>
<keyword evidence="2" id="KW-1185">Reference proteome</keyword>
<dbReference type="Proteomes" id="UP000501690">
    <property type="component" value="Linkage Group LG1"/>
</dbReference>
<evidence type="ECO:0000313" key="1">
    <source>
        <dbReference type="EMBL" id="QCD79050.1"/>
    </source>
</evidence>
<accession>A0A4D6KQW0</accession>
<dbReference type="EMBL" id="CP039345">
    <property type="protein sequence ID" value="QCD79050.1"/>
    <property type="molecule type" value="Genomic_DNA"/>
</dbReference>
<name>A0A4D6KQW0_VIGUN</name>
<organism evidence="1 2">
    <name type="scientific">Vigna unguiculata</name>
    <name type="common">Cowpea</name>
    <dbReference type="NCBI Taxonomy" id="3917"/>
    <lineage>
        <taxon>Eukaryota</taxon>
        <taxon>Viridiplantae</taxon>
        <taxon>Streptophyta</taxon>
        <taxon>Embryophyta</taxon>
        <taxon>Tracheophyta</taxon>
        <taxon>Spermatophyta</taxon>
        <taxon>Magnoliopsida</taxon>
        <taxon>eudicotyledons</taxon>
        <taxon>Gunneridae</taxon>
        <taxon>Pentapetalae</taxon>
        <taxon>rosids</taxon>
        <taxon>fabids</taxon>
        <taxon>Fabales</taxon>
        <taxon>Fabaceae</taxon>
        <taxon>Papilionoideae</taxon>
        <taxon>50 kb inversion clade</taxon>
        <taxon>NPAAA clade</taxon>
        <taxon>indigoferoid/millettioid clade</taxon>
        <taxon>Phaseoleae</taxon>
        <taxon>Vigna</taxon>
    </lineage>
</organism>